<reference evidence="1" key="1">
    <citation type="submission" date="2021-02" db="EMBL/GenBank/DDBJ databases">
        <authorList>
            <person name="Nowell W R."/>
        </authorList>
    </citation>
    <scope>NUCLEOTIDE SEQUENCE</scope>
</reference>
<accession>A0A816H6T3</accession>
<protein>
    <submittedName>
        <fullName evidence="1">Uncharacterized protein</fullName>
    </submittedName>
</protein>
<dbReference type="AlphaFoldDB" id="A0A816H6T3"/>
<keyword evidence="2" id="KW-1185">Reference proteome</keyword>
<dbReference type="Proteomes" id="UP000663828">
    <property type="component" value="Unassembled WGS sequence"/>
</dbReference>
<gene>
    <name evidence="1" type="ORF">XAT740_LOCUS60830</name>
</gene>
<comment type="caution">
    <text evidence="1">The sequence shown here is derived from an EMBL/GenBank/DDBJ whole genome shotgun (WGS) entry which is preliminary data.</text>
</comment>
<sequence length="77" mass="8328">GLYLVSCGSNITRLPTNNITRPQEIAVNGSSMAVGNKLQSLCDFSSLEQFKRLHATKASTNETVISSTTSSVPKRDR</sequence>
<feature type="non-terminal residue" evidence="1">
    <location>
        <position position="1"/>
    </location>
</feature>
<organism evidence="1 2">
    <name type="scientific">Adineta ricciae</name>
    <name type="common">Rotifer</name>
    <dbReference type="NCBI Taxonomy" id="249248"/>
    <lineage>
        <taxon>Eukaryota</taxon>
        <taxon>Metazoa</taxon>
        <taxon>Spiralia</taxon>
        <taxon>Gnathifera</taxon>
        <taxon>Rotifera</taxon>
        <taxon>Eurotatoria</taxon>
        <taxon>Bdelloidea</taxon>
        <taxon>Adinetida</taxon>
        <taxon>Adinetidae</taxon>
        <taxon>Adineta</taxon>
    </lineage>
</organism>
<evidence type="ECO:0000313" key="2">
    <source>
        <dbReference type="Proteomes" id="UP000663828"/>
    </source>
</evidence>
<proteinExistence type="predicted"/>
<name>A0A816H6T3_ADIRI</name>
<dbReference type="EMBL" id="CAJNOR010015401">
    <property type="protein sequence ID" value="CAF1682142.1"/>
    <property type="molecule type" value="Genomic_DNA"/>
</dbReference>
<evidence type="ECO:0000313" key="1">
    <source>
        <dbReference type="EMBL" id="CAF1682142.1"/>
    </source>
</evidence>